<evidence type="ECO:0000256" key="6">
    <source>
        <dbReference type="ARBA" id="ARBA00022692"/>
    </source>
</evidence>
<dbReference type="Gene3D" id="3.90.550.10">
    <property type="entry name" value="Spore Coat Polysaccharide Biosynthesis Protein SpsA, Chain A"/>
    <property type="match status" value="1"/>
</dbReference>
<dbReference type="FunFam" id="3.90.550.10:FF:000261">
    <property type="entry name" value="GLYcosylation related"/>
    <property type="match status" value="1"/>
</dbReference>
<evidence type="ECO:0000256" key="3">
    <source>
        <dbReference type="ARBA" id="ARBA00006492"/>
    </source>
</evidence>
<dbReference type="SUPFAM" id="SSF53448">
    <property type="entry name" value="Nucleotide-diphospho-sugar transferases"/>
    <property type="match status" value="1"/>
</dbReference>
<keyword evidence="4 17" id="KW-0328">Glycosyltransferase</keyword>
<keyword evidence="5" id="KW-0808">Transferase</keyword>
<keyword evidence="7 17" id="KW-0479">Metal-binding</keyword>
<comment type="cofactor">
    <cofactor evidence="17">
        <name>Mn(2+)</name>
        <dbReference type="ChEBI" id="CHEBI:29035"/>
    </cofactor>
    <text evidence="17">The cofactor is mostly bound to the substrate.</text>
</comment>
<evidence type="ECO:0000256" key="16">
    <source>
        <dbReference type="ARBA" id="ARBA00049421"/>
    </source>
</evidence>
<evidence type="ECO:0000256" key="5">
    <source>
        <dbReference type="ARBA" id="ARBA00022679"/>
    </source>
</evidence>
<feature type="transmembrane region" description="Helical" evidence="17">
    <location>
        <begin position="12"/>
        <end position="32"/>
    </location>
</feature>
<dbReference type="EMBL" id="CP092625">
    <property type="protein sequence ID" value="UMM42415.1"/>
    <property type="molecule type" value="Genomic_DNA"/>
</dbReference>
<dbReference type="GO" id="GO:0003827">
    <property type="term" value="F:alpha-1,3-mannosylglycoprotein 2-beta-N-acetylglucosaminyltransferase activity"/>
    <property type="evidence" value="ECO:0007669"/>
    <property type="project" value="UniProtKB-UniRule"/>
</dbReference>
<organism evidence="18 19">
    <name type="scientific">Caenorhabditis briggsae</name>
    <dbReference type="NCBI Taxonomy" id="6238"/>
    <lineage>
        <taxon>Eukaryota</taxon>
        <taxon>Metazoa</taxon>
        <taxon>Ecdysozoa</taxon>
        <taxon>Nematoda</taxon>
        <taxon>Chromadorea</taxon>
        <taxon>Rhabditida</taxon>
        <taxon>Rhabditina</taxon>
        <taxon>Rhabditomorpha</taxon>
        <taxon>Rhabditoidea</taxon>
        <taxon>Rhabditidae</taxon>
        <taxon>Peloderinae</taxon>
        <taxon>Caenorhabditis</taxon>
    </lineage>
</organism>
<gene>
    <name evidence="18" type="ORF">L5515_018252</name>
</gene>
<evidence type="ECO:0000256" key="11">
    <source>
        <dbReference type="ARBA" id="ARBA00023136"/>
    </source>
</evidence>
<protein>
    <recommendedName>
        <fullName evidence="14 17">Alpha-1,3-mannosyl-glycoprotein 2-beta-N-acetylglucosaminyltransferase</fullName>
        <shortName evidence="17">GNT-I</shortName>
        <shortName evidence="17">GlcNAc-T I</shortName>
        <ecNumber evidence="14 17">2.4.1.101</ecNumber>
    </recommendedName>
    <alternativeName>
        <fullName evidence="15 17">N-glycosyl-oligosaccharide-glycoprotein N-acetylglucosaminyltransferase I</fullName>
    </alternativeName>
</protein>
<dbReference type="Pfam" id="PF03071">
    <property type="entry name" value="GNT-I"/>
    <property type="match status" value="1"/>
</dbReference>
<keyword evidence="8 17" id="KW-0735">Signal-anchor</keyword>
<evidence type="ECO:0000256" key="12">
    <source>
        <dbReference type="ARBA" id="ARBA00023211"/>
    </source>
</evidence>
<evidence type="ECO:0000256" key="7">
    <source>
        <dbReference type="ARBA" id="ARBA00022723"/>
    </source>
</evidence>
<comment type="catalytic activity">
    <reaction evidence="16 17">
        <text>N(4)-(alpha-D-Man-(1-&gt;3)-[alpha-D-Man-(1-&gt;3)-[alpha-D-Man-(1-&gt;6)]-alpha-D-Man-(1-&gt;6)]-beta-D-Man-(1-&gt;4)-beta-D-GlcNAc-(1-&gt;4)-beta-D-GlcNAc)-L-asparaginyl-[protein] (N-glucan mannose isomer 5A1,2) + UDP-N-acetyl-alpha-D-glucosamine = N(4)-{beta-D-GlcNAc-(1-&gt;2)-alpha-D-Man-(1-&gt;3)-[alpha-D-Man-(1-&gt;3)-[alpha-D-Man-(1-&gt;6)]-alpha-D-Man-(1-&gt;6)]-beta-D-Man-(1-&gt;4)-beta-D-GlcNAc-(1-&gt;4)-beta-D-GlcNAc}-L-asparaginyl-[protein] + UDP + H(+)</text>
        <dbReference type="Rhea" id="RHEA:11456"/>
        <dbReference type="Rhea" id="RHEA-COMP:14367"/>
        <dbReference type="Rhea" id="RHEA-COMP:14368"/>
        <dbReference type="ChEBI" id="CHEBI:15378"/>
        <dbReference type="ChEBI" id="CHEBI:57705"/>
        <dbReference type="ChEBI" id="CHEBI:58223"/>
        <dbReference type="ChEBI" id="CHEBI:59087"/>
        <dbReference type="ChEBI" id="CHEBI:60625"/>
        <dbReference type="EC" id="2.4.1.101"/>
    </reaction>
</comment>
<keyword evidence="11 17" id="KW-0472">Membrane</keyword>
<evidence type="ECO:0000256" key="4">
    <source>
        <dbReference type="ARBA" id="ARBA00022676"/>
    </source>
</evidence>
<reference evidence="18 19" key="1">
    <citation type="submission" date="2022-04" db="EMBL/GenBank/DDBJ databases">
        <title>Chromosome-level reference genomes for two strains of Caenorhabditis briggsae: an improved platform for comparative genomics.</title>
        <authorList>
            <person name="Stevens L."/>
            <person name="Andersen E."/>
        </authorList>
    </citation>
    <scope>NUCLEOTIDE SEQUENCE [LARGE SCALE GENOMIC DNA]</scope>
    <source>
        <strain evidence="18">VX34</strain>
        <tissue evidence="18">Whole-organism</tissue>
    </source>
</reference>
<evidence type="ECO:0000256" key="1">
    <source>
        <dbReference type="ARBA" id="ARBA00004323"/>
    </source>
</evidence>
<dbReference type="Proteomes" id="UP000829354">
    <property type="component" value="Chromosome X"/>
</dbReference>
<dbReference type="PANTHER" id="PTHR10468:SF3">
    <property type="entry name" value="ALPHA-1,3-MANNOSYL-GLYCOPROTEIN 2-BETA-N-ACETYLGLUCOSAMINYLTRANSFERASE"/>
    <property type="match status" value="1"/>
</dbReference>
<evidence type="ECO:0000256" key="10">
    <source>
        <dbReference type="ARBA" id="ARBA00023034"/>
    </source>
</evidence>
<keyword evidence="6 17" id="KW-0812">Transmembrane</keyword>
<dbReference type="AlphaFoldDB" id="A0AAE9FFB8"/>
<dbReference type="GO" id="GO:0000139">
    <property type="term" value="C:Golgi membrane"/>
    <property type="evidence" value="ECO:0007669"/>
    <property type="project" value="UniProtKB-SubCell"/>
</dbReference>
<sequence>MKRVLRRAAPKHASTLFKVICILVLCSFIFYLRSEDRELRNDSIIHAPGSSSSNEEEILKRNMSNDTTFVAAVLVFCATRPDALRNHLSQILAQRPSQFQYHVIISQDGNKTAVSQVAQRFVKDFKNVTHIQHEKTEIKKRNNYPAISAHYKWALDKVFKEFRYDHVIVTEDDLDIGNDFFSYFHWGEQVLKSDDTIWCVSAWNDNGGSSIIDTERGDLVWRTDFFPGLGWMLSRELWEELSPGFPVAYWDDWMRKPEIRKSRSCIRPEISRTSHNMKLAGKGSSGGMFKDYLSKISASSSNIDFSLLPTKIVQKESYDKRLIEEIENARPIDLENATTSMEKTYNYKIAYKNIRDWHKYAAKFKLMTDIRGGMQRTAYYGVVTLMYKNCRVFVVPESTYQKPSELANYVYDSDWDKQNRFVEFEAYYCTTKKYTGKLNKTRFNCHATIRVIVSAPSREHLSDQSKCMLVCRTNLHAKLAVVTMISVMVLLL</sequence>
<keyword evidence="10 17" id="KW-0333">Golgi apparatus</keyword>
<evidence type="ECO:0000256" key="14">
    <source>
        <dbReference type="ARBA" id="ARBA00038949"/>
    </source>
</evidence>
<evidence type="ECO:0000256" key="17">
    <source>
        <dbReference type="RuleBase" id="RU368119"/>
    </source>
</evidence>
<name>A0AAE9FFB8_CAEBR</name>
<dbReference type="InterPro" id="IPR004139">
    <property type="entry name" value="Glyco_trans_13"/>
</dbReference>
<evidence type="ECO:0000256" key="2">
    <source>
        <dbReference type="ARBA" id="ARBA00004922"/>
    </source>
</evidence>
<keyword evidence="12 17" id="KW-0464">Manganese</keyword>
<evidence type="ECO:0000313" key="18">
    <source>
        <dbReference type="EMBL" id="UMM42415.1"/>
    </source>
</evidence>
<dbReference type="PANTHER" id="PTHR10468">
    <property type="entry name" value="PROTEIN O-LINKED-MANNOSE BETA-1,2-N-ACETYLGLUCOSAMINYLTRANSFERASE 1/ALPHA-1,3-MANNOSYL-GLYCOPROTEIN 2-BETA-N-ACETYLGLUCOSAMINYLTRANSFERASE"/>
    <property type="match status" value="1"/>
</dbReference>
<accession>A0AAE9FFB8</accession>
<evidence type="ECO:0000256" key="9">
    <source>
        <dbReference type="ARBA" id="ARBA00022989"/>
    </source>
</evidence>
<evidence type="ECO:0000256" key="8">
    <source>
        <dbReference type="ARBA" id="ARBA00022968"/>
    </source>
</evidence>
<dbReference type="EC" id="2.4.1.101" evidence="14 17"/>
<dbReference type="InterPro" id="IPR029044">
    <property type="entry name" value="Nucleotide-diphossugar_trans"/>
</dbReference>
<dbReference type="InterPro" id="IPR052261">
    <property type="entry name" value="Glycosyltransferase_13"/>
</dbReference>
<dbReference type="Gene3D" id="3.10.180.20">
    <property type="entry name" value="N-Acetylglucosaminyltransferase I, Domain 2"/>
    <property type="match status" value="1"/>
</dbReference>
<comment type="pathway">
    <text evidence="2 17">Protein modification; protein glycosylation.</text>
</comment>
<dbReference type="GO" id="GO:0030145">
    <property type="term" value="F:manganese ion binding"/>
    <property type="evidence" value="ECO:0007669"/>
    <property type="project" value="UniProtKB-UniRule"/>
</dbReference>
<evidence type="ECO:0000256" key="13">
    <source>
        <dbReference type="ARBA" id="ARBA00037706"/>
    </source>
</evidence>
<dbReference type="FunFam" id="3.10.180.20:FF:000003">
    <property type="entry name" value="GLYcosylation related"/>
    <property type="match status" value="1"/>
</dbReference>
<evidence type="ECO:0000256" key="15">
    <source>
        <dbReference type="ARBA" id="ARBA00041712"/>
    </source>
</evidence>
<comment type="function">
    <text evidence="13 17">Initiates complex N-linked carbohydrate formation. Essential for the conversion of high-mannose to hybrid and complex N-glycans.</text>
</comment>
<comment type="similarity">
    <text evidence="3 17">Belongs to the glycosyltransferase 13 family.</text>
</comment>
<evidence type="ECO:0000313" key="19">
    <source>
        <dbReference type="Proteomes" id="UP000829354"/>
    </source>
</evidence>
<comment type="subcellular location">
    <subcellularLocation>
        <location evidence="1 17">Golgi apparatus membrane</location>
        <topology evidence="1 17">Single-pass type II membrane protein</topology>
    </subcellularLocation>
</comment>
<proteinExistence type="inferred from homology"/>
<keyword evidence="9 17" id="KW-1133">Transmembrane helix</keyword>
<keyword evidence="19" id="KW-1185">Reference proteome</keyword>